<dbReference type="Pfam" id="PF12274">
    <property type="entry name" value="DUF3615"/>
    <property type="match status" value="1"/>
</dbReference>
<keyword evidence="4" id="KW-1185">Reference proteome</keyword>
<dbReference type="PANTHER" id="PTHR33326:SF45">
    <property type="entry name" value="OS05G0477500 PROTEIN"/>
    <property type="match status" value="1"/>
</dbReference>
<dbReference type="Proteomes" id="UP000604825">
    <property type="component" value="Unassembled WGS sequence"/>
</dbReference>
<feature type="region of interest" description="Disordered" evidence="1">
    <location>
        <begin position="1"/>
        <end position="186"/>
    </location>
</feature>
<reference evidence="3" key="1">
    <citation type="submission" date="2020-10" db="EMBL/GenBank/DDBJ databases">
        <authorList>
            <person name="Han B."/>
            <person name="Lu T."/>
            <person name="Zhao Q."/>
            <person name="Huang X."/>
            <person name="Zhao Y."/>
        </authorList>
    </citation>
    <scope>NUCLEOTIDE SEQUENCE</scope>
</reference>
<feature type="compositionally biased region" description="Polar residues" evidence="1">
    <location>
        <begin position="133"/>
        <end position="154"/>
    </location>
</feature>
<evidence type="ECO:0000313" key="3">
    <source>
        <dbReference type="EMBL" id="CAD6335509.1"/>
    </source>
</evidence>
<accession>A0A811S1U4</accession>
<proteinExistence type="predicted"/>
<dbReference type="InterPro" id="IPR022059">
    <property type="entry name" value="DUF3615"/>
</dbReference>
<dbReference type="EMBL" id="CAJGYO010000018">
    <property type="protein sequence ID" value="CAD6335509.1"/>
    <property type="molecule type" value="Genomic_DNA"/>
</dbReference>
<dbReference type="OrthoDB" id="693037at2759"/>
<organism evidence="3 4">
    <name type="scientific">Miscanthus lutarioriparius</name>
    <dbReference type="NCBI Taxonomy" id="422564"/>
    <lineage>
        <taxon>Eukaryota</taxon>
        <taxon>Viridiplantae</taxon>
        <taxon>Streptophyta</taxon>
        <taxon>Embryophyta</taxon>
        <taxon>Tracheophyta</taxon>
        <taxon>Spermatophyta</taxon>
        <taxon>Magnoliopsida</taxon>
        <taxon>Liliopsida</taxon>
        <taxon>Poales</taxon>
        <taxon>Poaceae</taxon>
        <taxon>PACMAD clade</taxon>
        <taxon>Panicoideae</taxon>
        <taxon>Andropogonodae</taxon>
        <taxon>Andropogoneae</taxon>
        <taxon>Saccharinae</taxon>
        <taxon>Miscanthus</taxon>
    </lineage>
</organism>
<sequence length="394" mass="44133">MAPTADTPCGAGDPDPLGVESLIVVPPPDPNMSRGTSSRRPLWSRRGFDISPVPSPLIRSKQGERYRDHQHHRAPDENIRSPRFYSPLRRSKSVPFPKRSRLEDGRKGSSSGGHCYNDEEGSGSRGRYDDGQHTQATSVEMNNIHRGTQAQTTMAKEAYRSEDEQYIQSGSHDDDQGGTSGITSQLDLDCRGSTSGCYDDSRIVGRSGVVGRESSFTEKEDFAYDALVDDFMSAVSKSWYNPVPNKTVDKEARQKQTNRFSELALKRYNKNRNNKVKYALVEATVGGAIFEDSELYAHVNFYAKAKNGPKKNSGKVLVFAELHHIGRRQNAKVLTCFCFLDENNQFGGRRDQVQRPIIAQDIHHCYACSDRIKHPDGSCYKAGHVVDMLCYHYN</sequence>
<comment type="caution">
    <text evidence="3">The sequence shown here is derived from an EMBL/GenBank/DDBJ whole genome shotgun (WGS) entry which is preliminary data.</text>
</comment>
<name>A0A811S1U4_9POAL</name>
<dbReference type="AlphaFoldDB" id="A0A811S1U4"/>
<feature type="domain" description="DUF3615" evidence="2">
    <location>
        <begin position="262"/>
        <end position="375"/>
    </location>
</feature>
<evidence type="ECO:0000313" key="4">
    <source>
        <dbReference type="Proteomes" id="UP000604825"/>
    </source>
</evidence>
<gene>
    <name evidence="3" type="ORF">NCGR_LOCUS59607</name>
</gene>
<evidence type="ECO:0000256" key="1">
    <source>
        <dbReference type="SAM" id="MobiDB-lite"/>
    </source>
</evidence>
<evidence type="ECO:0000259" key="2">
    <source>
        <dbReference type="Pfam" id="PF12274"/>
    </source>
</evidence>
<dbReference type="PANTHER" id="PTHR33326">
    <property type="entry name" value="OS05G0543800 PROTEIN"/>
    <property type="match status" value="1"/>
</dbReference>
<feature type="compositionally biased region" description="Basic and acidic residues" evidence="1">
    <location>
        <begin position="61"/>
        <end position="80"/>
    </location>
</feature>
<protein>
    <recommendedName>
        <fullName evidence="2">DUF3615 domain-containing protein</fullName>
    </recommendedName>
</protein>